<organism evidence="1 2">
    <name type="scientific">Verticillium longisporum</name>
    <name type="common">Verticillium dahliae var. longisporum</name>
    <dbReference type="NCBI Taxonomy" id="100787"/>
    <lineage>
        <taxon>Eukaryota</taxon>
        <taxon>Fungi</taxon>
        <taxon>Dikarya</taxon>
        <taxon>Ascomycota</taxon>
        <taxon>Pezizomycotina</taxon>
        <taxon>Sordariomycetes</taxon>
        <taxon>Hypocreomycetidae</taxon>
        <taxon>Glomerellales</taxon>
        <taxon>Plectosphaerellaceae</taxon>
        <taxon>Verticillium</taxon>
    </lineage>
</organism>
<dbReference type="EMBL" id="CVQH01001113">
    <property type="protein sequence ID" value="CRJ96052.1"/>
    <property type="molecule type" value="Genomic_DNA"/>
</dbReference>
<keyword evidence="2" id="KW-1185">Reference proteome</keyword>
<evidence type="ECO:0000313" key="2">
    <source>
        <dbReference type="Proteomes" id="UP000044602"/>
    </source>
</evidence>
<evidence type="ECO:0000313" key="1">
    <source>
        <dbReference type="EMBL" id="CRJ96052.1"/>
    </source>
</evidence>
<dbReference type="Proteomes" id="UP000044602">
    <property type="component" value="Unassembled WGS sequence"/>
</dbReference>
<name>A0A0G4KH38_VERLO</name>
<sequence>MDTHLRTNHHTQKSGQDIFRTPCAHETWPPAFTPSPDCATADFKTIFARNRKGTGAVAVPEAGS</sequence>
<dbReference type="AlphaFoldDB" id="A0A0G4KH38"/>
<reference evidence="1 2" key="1">
    <citation type="submission" date="2015-05" db="EMBL/GenBank/DDBJ databases">
        <authorList>
            <person name="Wang D.B."/>
            <person name="Wang M."/>
        </authorList>
    </citation>
    <scope>NUCLEOTIDE SEQUENCE [LARGE SCALE GENOMIC DNA]</scope>
    <source>
        <strain evidence="1">VL1</strain>
    </source>
</reference>
<accession>A0A0G4KH38</accession>
<proteinExistence type="predicted"/>
<gene>
    <name evidence="1" type="ORF">BN1708_002098</name>
</gene>
<protein>
    <submittedName>
        <fullName evidence="1">Uncharacterized protein</fullName>
    </submittedName>
</protein>